<accession>A0A0L9TAK0</accession>
<organism evidence="2 3">
    <name type="scientific">Phaseolus angularis</name>
    <name type="common">Azuki bean</name>
    <name type="synonym">Vigna angularis</name>
    <dbReference type="NCBI Taxonomy" id="3914"/>
    <lineage>
        <taxon>Eukaryota</taxon>
        <taxon>Viridiplantae</taxon>
        <taxon>Streptophyta</taxon>
        <taxon>Embryophyta</taxon>
        <taxon>Tracheophyta</taxon>
        <taxon>Spermatophyta</taxon>
        <taxon>Magnoliopsida</taxon>
        <taxon>eudicotyledons</taxon>
        <taxon>Gunneridae</taxon>
        <taxon>Pentapetalae</taxon>
        <taxon>rosids</taxon>
        <taxon>fabids</taxon>
        <taxon>Fabales</taxon>
        <taxon>Fabaceae</taxon>
        <taxon>Papilionoideae</taxon>
        <taxon>50 kb inversion clade</taxon>
        <taxon>NPAAA clade</taxon>
        <taxon>indigoferoid/millettioid clade</taxon>
        <taxon>Phaseoleae</taxon>
        <taxon>Vigna</taxon>
    </lineage>
</organism>
<name>A0A0L9TAK0_PHAAN</name>
<dbReference type="Gramene" id="KOM27436">
    <property type="protein sequence ID" value="KOM27436"/>
    <property type="gene ID" value="LR48_Vigan406s024600"/>
</dbReference>
<gene>
    <name evidence="2" type="ORF">LR48_Vigan406s024600</name>
</gene>
<feature type="compositionally biased region" description="Polar residues" evidence="1">
    <location>
        <begin position="1"/>
        <end position="13"/>
    </location>
</feature>
<feature type="region of interest" description="Disordered" evidence="1">
    <location>
        <begin position="1"/>
        <end position="36"/>
    </location>
</feature>
<evidence type="ECO:0000313" key="2">
    <source>
        <dbReference type="EMBL" id="KOM27436.1"/>
    </source>
</evidence>
<evidence type="ECO:0000313" key="3">
    <source>
        <dbReference type="Proteomes" id="UP000053144"/>
    </source>
</evidence>
<dbReference type="AlphaFoldDB" id="A0A0L9TAK0"/>
<dbReference type="EMBL" id="KQ258371">
    <property type="protein sequence ID" value="KOM27436.1"/>
    <property type="molecule type" value="Genomic_DNA"/>
</dbReference>
<protein>
    <submittedName>
        <fullName evidence="2">Uncharacterized protein</fullName>
    </submittedName>
</protein>
<sequence length="129" mass="14741">MCRIASSITSLSTKRTDRRSSENQLTVRRHSSRASTFSSPIAFRDAVNRQFLSVDTSPPCESREMTDLRWEDDSGDDDKFLEWLPEHAFGVELLEVASLLLFQTDDIFPTADEGRTTNTSWNDKIYDSN</sequence>
<proteinExistence type="predicted"/>
<reference evidence="3" key="1">
    <citation type="journal article" date="2015" name="Proc. Natl. Acad. Sci. U.S.A.">
        <title>Genome sequencing of adzuki bean (Vigna angularis) provides insight into high starch and low fat accumulation and domestication.</title>
        <authorList>
            <person name="Yang K."/>
            <person name="Tian Z."/>
            <person name="Chen C."/>
            <person name="Luo L."/>
            <person name="Zhao B."/>
            <person name="Wang Z."/>
            <person name="Yu L."/>
            <person name="Li Y."/>
            <person name="Sun Y."/>
            <person name="Li W."/>
            <person name="Chen Y."/>
            <person name="Li Y."/>
            <person name="Zhang Y."/>
            <person name="Ai D."/>
            <person name="Zhao J."/>
            <person name="Shang C."/>
            <person name="Ma Y."/>
            <person name="Wu B."/>
            <person name="Wang M."/>
            <person name="Gao L."/>
            <person name="Sun D."/>
            <person name="Zhang P."/>
            <person name="Guo F."/>
            <person name="Wang W."/>
            <person name="Li Y."/>
            <person name="Wang J."/>
            <person name="Varshney R.K."/>
            <person name="Wang J."/>
            <person name="Ling H.Q."/>
            <person name="Wan P."/>
        </authorList>
    </citation>
    <scope>NUCLEOTIDE SEQUENCE</scope>
    <source>
        <strain evidence="3">cv. Jingnong 6</strain>
    </source>
</reference>
<evidence type="ECO:0000256" key="1">
    <source>
        <dbReference type="SAM" id="MobiDB-lite"/>
    </source>
</evidence>
<dbReference type="Proteomes" id="UP000053144">
    <property type="component" value="Unassembled WGS sequence"/>
</dbReference>